<dbReference type="Proteomes" id="UP001598114">
    <property type="component" value="Unassembled WGS sequence"/>
</dbReference>
<dbReference type="SUPFAM" id="SSF141986">
    <property type="entry name" value="LD-carboxypeptidase A C-terminal domain-like"/>
    <property type="match status" value="1"/>
</dbReference>
<evidence type="ECO:0000256" key="5">
    <source>
        <dbReference type="ARBA" id="ARBA00022825"/>
    </source>
</evidence>
<keyword evidence="2" id="KW-0121">Carboxypeptidase</keyword>
<keyword evidence="4" id="KW-0378">Hydrolase</keyword>
<protein>
    <submittedName>
        <fullName evidence="8">LD-carboxypeptidase</fullName>
    </submittedName>
</protein>
<dbReference type="Gene3D" id="3.40.50.10740">
    <property type="entry name" value="Class I glutamine amidotransferase-like"/>
    <property type="match status" value="1"/>
</dbReference>
<evidence type="ECO:0000259" key="6">
    <source>
        <dbReference type="Pfam" id="PF02016"/>
    </source>
</evidence>
<evidence type="ECO:0000259" key="7">
    <source>
        <dbReference type="Pfam" id="PF17676"/>
    </source>
</evidence>
<dbReference type="Pfam" id="PF02016">
    <property type="entry name" value="Peptidase_S66"/>
    <property type="match status" value="1"/>
</dbReference>
<dbReference type="EMBL" id="JBBKYA010000002">
    <property type="protein sequence ID" value="MFD3275590.1"/>
    <property type="molecule type" value="Genomic_DNA"/>
</dbReference>
<evidence type="ECO:0000313" key="8">
    <source>
        <dbReference type="EMBL" id="MFD3275590.1"/>
    </source>
</evidence>
<keyword evidence="3" id="KW-0645">Protease</keyword>
<evidence type="ECO:0000256" key="1">
    <source>
        <dbReference type="ARBA" id="ARBA00010233"/>
    </source>
</evidence>
<dbReference type="InterPro" id="IPR040449">
    <property type="entry name" value="Peptidase_S66_N"/>
</dbReference>
<keyword evidence="9" id="KW-1185">Reference proteome</keyword>
<gene>
    <name evidence="8" type="ORF">SKC38_05040</name>
</gene>
<dbReference type="Pfam" id="PF17676">
    <property type="entry name" value="Peptidase_S66C"/>
    <property type="match status" value="1"/>
</dbReference>
<dbReference type="PANTHER" id="PTHR30237">
    <property type="entry name" value="MURAMOYLTETRAPEPTIDE CARBOXYPEPTIDASE"/>
    <property type="match status" value="1"/>
</dbReference>
<organism evidence="8 9">
    <name type="scientific">Aquirufa echingensis</name>
    <dbReference type="NCBI Taxonomy" id="3096516"/>
    <lineage>
        <taxon>Bacteria</taxon>
        <taxon>Pseudomonadati</taxon>
        <taxon>Bacteroidota</taxon>
        <taxon>Cytophagia</taxon>
        <taxon>Cytophagales</taxon>
        <taxon>Flectobacillaceae</taxon>
        <taxon>Aquirufa</taxon>
    </lineage>
</organism>
<dbReference type="SUPFAM" id="SSF52317">
    <property type="entry name" value="Class I glutamine amidotransferase-like"/>
    <property type="match status" value="1"/>
</dbReference>
<dbReference type="Gene3D" id="3.50.30.60">
    <property type="entry name" value="LD-carboxypeptidase A C-terminal domain-like"/>
    <property type="match status" value="1"/>
</dbReference>
<comment type="similarity">
    <text evidence="1">Belongs to the peptidase S66 family.</text>
</comment>
<proteinExistence type="inferred from homology"/>
<feature type="domain" description="LD-carboxypeptidase N-terminal" evidence="6">
    <location>
        <begin position="13"/>
        <end position="128"/>
    </location>
</feature>
<dbReference type="CDD" id="cd07025">
    <property type="entry name" value="Peptidase_S66"/>
    <property type="match status" value="1"/>
</dbReference>
<dbReference type="InterPro" id="IPR029062">
    <property type="entry name" value="Class_I_gatase-like"/>
</dbReference>
<dbReference type="PIRSF" id="PIRSF028757">
    <property type="entry name" value="LD-carboxypeptidase"/>
    <property type="match status" value="1"/>
</dbReference>
<reference evidence="8 9" key="1">
    <citation type="submission" date="2024-03" db="EMBL/GenBank/DDBJ databases">
        <title>Aquirufa genome sequencing.</title>
        <authorList>
            <person name="Pitt A."/>
            <person name="Hahn M.W."/>
        </authorList>
    </citation>
    <scope>NUCLEOTIDE SEQUENCE [LARGE SCALE GENOMIC DNA]</scope>
    <source>
        <strain evidence="8 9">PLAD-142S6K</strain>
    </source>
</reference>
<keyword evidence="5" id="KW-0720">Serine protease</keyword>
<name>A0ABW6D0N1_9BACT</name>
<dbReference type="InterPro" id="IPR027461">
    <property type="entry name" value="Carboxypeptidase_A_C_sf"/>
</dbReference>
<accession>A0ABW6D0N1</accession>
<evidence type="ECO:0000256" key="4">
    <source>
        <dbReference type="ARBA" id="ARBA00022801"/>
    </source>
</evidence>
<dbReference type="InterPro" id="IPR027478">
    <property type="entry name" value="LdcA_N"/>
</dbReference>
<evidence type="ECO:0000313" key="9">
    <source>
        <dbReference type="Proteomes" id="UP001598114"/>
    </source>
</evidence>
<sequence>MQIPALLKKGDRVAIVSPASPPSSNQWKKGIEVLESWGLEVVFAENFLAKHFGLAGTDEQRRADMQQAIDDPSIKAIFPLRGGYGSSRFLDALNFSRFVESPKWMVGFSDITALLCHLDHLHIAGIHGPMPNNFCQKGGDEVLESLQQLLFTGKTDIQIPSHESNRAGETTSTLVGGNLSLLAHLIGSESFPNPEGKILFIEEVGERLYHIDRMLVQLKRAGYFAKLKGLIIGGFTDCDEAKLEIGKTVEELVLEHCAGTDYPIAFDFPAGHIPNNFALPFGTKIKFLVNNENVQVLGQI</sequence>
<dbReference type="PANTHER" id="PTHR30237:SF2">
    <property type="entry name" value="MUREIN TETRAPEPTIDE CARBOXYPEPTIDASE"/>
    <property type="match status" value="1"/>
</dbReference>
<dbReference type="InterPro" id="IPR040921">
    <property type="entry name" value="Peptidase_S66C"/>
</dbReference>
<evidence type="ECO:0000256" key="3">
    <source>
        <dbReference type="ARBA" id="ARBA00022670"/>
    </source>
</evidence>
<dbReference type="InterPro" id="IPR003507">
    <property type="entry name" value="S66_fam"/>
</dbReference>
<comment type="caution">
    <text evidence="8">The sequence shown here is derived from an EMBL/GenBank/DDBJ whole genome shotgun (WGS) entry which is preliminary data.</text>
</comment>
<dbReference type="RefSeq" id="WP_377975653.1">
    <property type="nucleotide sequence ID" value="NZ_JBBKYA010000002.1"/>
</dbReference>
<evidence type="ECO:0000256" key="2">
    <source>
        <dbReference type="ARBA" id="ARBA00022645"/>
    </source>
</evidence>
<feature type="domain" description="LD-carboxypeptidase C-terminal" evidence="7">
    <location>
        <begin position="172"/>
        <end position="286"/>
    </location>
</feature>